<feature type="compositionally biased region" description="Gly residues" evidence="1">
    <location>
        <begin position="282"/>
        <end position="300"/>
    </location>
</feature>
<feature type="domain" description="YHYH" evidence="3">
    <location>
        <begin position="77"/>
        <end position="271"/>
    </location>
</feature>
<name>A0ABW0KSR8_9BACT</name>
<feature type="signal peptide" evidence="2">
    <location>
        <begin position="1"/>
        <end position="27"/>
    </location>
</feature>
<dbReference type="RefSeq" id="WP_377166807.1">
    <property type="nucleotide sequence ID" value="NZ_JBHSMQ010000004.1"/>
</dbReference>
<dbReference type="InterPro" id="IPR025924">
    <property type="entry name" value="YHYH_dom"/>
</dbReference>
<evidence type="ECO:0000256" key="2">
    <source>
        <dbReference type="SAM" id="SignalP"/>
    </source>
</evidence>
<evidence type="ECO:0000259" key="3">
    <source>
        <dbReference type="Pfam" id="PF14240"/>
    </source>
</evidence>
<evidence type="ECO:0000313" key="5">
    <source>
        <dbReference type="Proteomes" id="UP001596052"/>
    </source>
</evidence>
<keyword evidence="2" id="KW-0732">Signal</keyword>
<dbReference type="Proteomes" id="UP001596052">
    <property type="component" value="Unassembled WGS sequence"/>
</dbReference>
<feature type="region of interest" description="Disordered" evidence="1">
    <location>
        <begin position="273"/>
        <end position="317"/>
    </location>
</feature>
<keyword evidence="5" id="KW-1185">Reference proteome</keyword>
<feature type="compositionally biased region" description="Pro residues" evidence="1">
    <location>
        <begin position="301"/>
        <end position="317"/>
    </location>
</feature>
<accession>A0ABW0KSR8</accession>
<feature type="chain" id="PRO_5045338367" evidence="2">
    <location>
        <begin position="28"/>
        <end position="317"/>
    </location>
</feature>
<sequence>MRLSRTQASPALLLKAGCTILVTACLAASSQLPPNEVKISTDREYRRIQANGIPDHTPGQFPNRHNPNVIGPQRYDYKVPLHPKVAEKPVPYHMQPFGIGVNGVVFDPFAAEWWQGNPASGWQYEPHGGAIDLGLDSSNAHVQPNGAYHYHGIPTGLIEKLAGDQKKMVLVGWAADGFPIYGPYAYSDAKNSDSLVKKLVASYAVKQGTRPAGSPGGKYDGAFVQDYEYVEGKGDLDASNGRYGVTPEFPKGTYYYVLTDTYPYVPRQFAGTPDASFARRGPPGGGFGPPGRGRRGGPGGMRPPGPPGPPGFGPPPF</sequence>
<proteinExistence type="predicted"/>
<comment type="caution">
    <text evidence="4">The sequence shown here is derived from an EMBL/GenBank/DDBJ whole genome shotgun (WGS) entry which is preliminary data.</text>
</comment>
<organism evidence="4 5">
    <name type="scientific">Prosthecobacter fluviatilis</name>
    <dbReference type="NCBI Taxonomy" id="445931"/>
    <lineage>
        <taxon>Bacteria</taxon>
        <taxon>Pseudomonadati</taxon>
        <taxon>Verrucomicrobiota</taxon>
        <taxon>Verrucomicrobiia</taxon>
        <taxon>Verrucomicrobiales</taxon>
        <taxon>Verrucomicrobiaceae</taxon>
        <taxon>Prosthecobacter</taxon>
    </lineage>
</organism>
<dbReference type="EMBL" id="JBHSMQ010000004">
    <property type="protein sequence ID" value="MFC5455581.1"/>
    <property type="molecule type" value="Genomic_DNA"/>
</dbReference>
<gene>
    <name evidence="4" type="ORF">ACFQDI_11995</name>
</gene>
<dbReference type="Pfam" id="PF14240">
    <property type="entry name" value="YHYH"/>
    <property type="match status" value="1"/>
</dbReference>
<reference evidence="5" key="1">
    <citation type="journal article" date="2019" name="Int. J. Syst. Evol. Microbiol.">
        <title>The Global Catalogue of Microorganisms (GCM) 10K type strain sequencing project: providing services to taxonomists for standard genome sequencing and annotation.</title>
        <authorList>
            <consortium name="The Broad Institute Genomics Platform"/>
            <consortium name="The Broad Institute Genome Sequencing Center for Infectious Disease"/>
            <person name="Wu L."/>
            <person name="Ma J."/>
        </authorList>
    </citation>
    <scope>NUCLEOTIDE SEQUENCE [LARGE SCALE GENOMIC DNA]</scope>
    <source>
        <strain evidence="5">CGMCC 4.1469</strain>
    </source>
</reference>
<evidence type="ECO:0000313" key="4">
    <source>
        <dbReference type="EMBL" id="MFC5455581.1"/>
    </source>
</evidence>
<evidence type="ECO:0000256" key="1">
    <source>
        <dbReference type="SAM" id="MobiDB-lite"/>
    </source>
</evidence>
<protein>
    <submittedName>
        <fullName evidence="4">YHYH protein</fullName>
    </submittedName>
</protein>